<comment type="caution">
    <text evidence="3">The sequence shown here is derived from an EMBL/GenBank/DDBJ whole genome shotgun (WGS) entry which is preliminary data.</text>
</comment>
<name>A0A7W8M9R4_9BURK</name>
<evidence type="ECO:0000313" key="4">
    <source>
        <dbReference type="Proteomes" id="UP000532440"/>
    </source>
</evidence>
<dbReference type="SMART" id="SM00327">
    <property type="entry name" value="VWA"/>
    <property type="match status" value="1"/>
</dbReference>
<dbReference type="Proteomes" id="UP000532440">
    <property type="component" value="Unassembled WGS sequence"/>
</dbReference>
<dbReference type="PANTHER" id="PTHR41248">
    <property type="entry name" value="NORD PROTEIN"/>
    <property type="match status" value="1"/>
</dbReference>
<dbReference type="Gene3D" id="3.40.50.410">
    <property type="entry name" value="von Willebrand factor, type A domain"/>
    <property type="match status" value="1"/>
</dbReference>
<dbReference type="InterPro" id="IPR051928">
    <property type="entry name" value="NorD/CobT"/>
</dbReference>
<evidence type="ECO:0000313" key="3">
    <source>
        <dbReference type="EMBL" id="MBB5273311.1"/>
    </source>
</evidence>
<dbReference type="AlphaFoldDB" id="A0A7W8M9R4"/>
<dbReference type="PANTHER" id="PTHR41248:SF1">
    <property type="entry name" value="NORD PROTEIN"/>
    <property type="match status" value="1"/>
</dbReference>
<feature type="region of interest" description="Disordered" evidence="1">
    <location>
        <begin position="501"/>
        <end position="526"/>
    </location>
</feature>
<dbReference type="EMBL" id="JACHGB010000006">
    <property type="protein sequence ID" value="MBB5273311.1"/>
    <property type="molecule type" value="Genomic_DNA"/>
</dbReference>
<reference evidence="3 4" key="1">
    <citation type="submission" date="2020-08" db="EMBL/GenBank/DDBJ databases">
        <title>Genomic Encyclopedia of Type Strains, Phase IV (KMG-IV): sequencing the most valuable type-strain genomes for metagenomic binning, comparative biology and taxonomic classification.</title>
        <authorList>
            <person name="Goeker M."/>
        </authorList>
    </citation>
    <scope>NUCLEOTIDE SEQUENCE [LARGE SCALE GENOMIC DNA]</scope>
    <source>
        <strain evidence="3 4">DSM 29781</strain>
    </source>
</reference>
<evidence type="ECO:0000259" key="2">
    <source>
        <dbReference type="PROSITE" id="PS50234"/>
    </source>
</evidence>
<dbReference type="InterPro" id="IPR002035">
    <property type="entry name" value="VWF_A"/>
</dbReference>
<sequence length="718" mass="77853">MNAPAGAVGLADVQRLLSLFAQGLAGRYLHLRPAGHVGPDAPAGPAALREARRIGLVADGSALVLPVTIADFPVRRHNYGAYRVAVLHQLGYLENGSFAFSLDTARARIPGLPAEGPGLGAVRSGLHSEPADPRSAPSELARFLALWPTPALMRRLFETLEAMRIDHAIRRRYPGARADLERVLAHALEARPPLSGMAPLAALLEGLARRSLGAPREALLDEDATGLLAGLLEAADRVADEGADVHDSAAAAVDCLRLLARAGLARRAPDDLALDDLAGSGVEESAPGRGDAPGIPDGDVSGDPDAPPIDDDVGIEMIAFRGDVDLAVLQRGLKAAGIVAAMEGAGLVVPDDASQAEDETARAERAPAVTVRRSAESDDGATRTFLYDEWDFHAQAYLKGWCRLHEQRLKGDDHDFIGTVRHRHGELMQRIKRQFRAIRPEARQRVRRVSDGEELELDGIIDTVIDRRAGHATDERLYMRRDRALRDVAAAFLLDMSASTDIPVPDKDAPPPPPVQAPPAGEEDSPYLWTVNVGQDDPDAAPVRRVIDVGRESMALMCEALQTLGDRYAIYGFSGYGREHVEFYVAKEFDDRLSARTWAAIGAMEPRKSTRMGPAIRHALAKLERQPTRMKVLVIVSDGFPQDCDYGPDRNDDEYGVQDTARALLEAARAGVETFLVTIDPSGHDYLRRMCADERYMVIDEVADLPEALTKVYRALTA</sequence>
<dbReference type="SUPFAM" id="SSF53300">
    <property type="entry name" value="vWA-like"/>
    <property type="match status" value="1"/>
</dbReference>
<dbReference type="InterPro" id="IPR036465">
    <property type="entry name" value="vWFA_dom_sf"/>
</dbReference>
<accession>A0A7W8M9R4</accession>
<feature type="domain" description="VWFA" evidence="2">
    <location>
        <begin position="530"/>
        <end position="712"/>
    </location>
</feature>
<evidence type="ECO:0000256" key="1">
    <source>
        <dbReference type="SAM" id="MobiDB-lite"/>
    </source>
</evidence>
<protein>
    <recommendedName>
        <fullName evidence="2">VWFA domain-containing protein</fullName>
    </recommendedName>
</protein>
<dbReference type="PROSITE" id="PS50234">
    <property type="entry name" value="VWFA"/>
    <property type="match status" value="1"/>
</dbReference>
<proteinExistence type="predicted"/>
<organism evidence="3 4">
    <name type="scientific">Quisquiliibacterium transsilvanicum</name>
    <dbReference type="NCBI Taxonomy" id="1549638"/>
    <lineage>
        <taxon>Bacteria</taxon>
        <taxon>Pseudomonadati</taxon>
        <taxon>Pseudomonadota</taxon>
        <taxon>Betaproteobacteria</taxon>
        <taxon>Burkholderiales</taxon>
        <taxon>Burkholderiaceae</taxon>
        <taxon>Quisquiliibacterium</taxon>
    </lineage>
</organism>
<keyword evidence="4" id="KW-1185">Reference proteome</keyword>
<gene>
    <name evidence="3" type="ORF">HNQ70_003339</name>
</gene>
<feature type="region of interest" description="Disordered" evidence="1">
    <location>
        <begin position="280"/>
        <end position="309"/>
    </location>
</feature>
<dbReference type="RefSeq" id="WP_183969738.1">
    <property type="nucleotide sequence ID" value="NZ_BAABEW010000024.1"/>
</dbReference>